<reference evidence="8" key="2">
    <citation type="journal article" date="2021" name="PeerJ">
        <title>Extensive microbial diversity within the chicken gut microbiome revealed by metagenomics and culture.</title>
        <authorList>
            <person name="Gilroy R."/>
            <person name="Ravi A."/>
            <person name="Getino M."/>
            <person name="Pursley I."/>
            <person name="Horton D.L."/>
            <person name="Alikhan N.F."/>
            <person name="Baker D."/>
            <person name="Gharbi K."/>
            <person name="Hall N."/>
            <person name="Watson M."/>
            <person name="Adriaenssens E.M."/>
            <person name="Foster-Nyarko E."/>
            <person name="Jarju S."/>
            <person name="Secka A."/>
            <person name="Antonio M."/>
            <person name="Oren A."/>
            <person name="Chaudhuri R.R."/>
            <person name="La Ragione R."/>
            <person name="Hildebrand F."/>
            <person name="Pallen M.J."/>
        </authorList>
    </citation>
    <scope>NUCLEOTIDE SEQUENCE</scope>
    <source>
        <strain evidence="8">ChiSjej2B20-13462</strain>
    </source>
</reference>
<name>A0A9D0Z5Z8_9FIRM</name>
<keyword evidence="5 6" id="KW-0472">Membrane</keyword>
<feature type="transmembrane region" description="Helical" evidence="6">
    <location>
        <begin position="125"/>
        <end position="151"/>
    </location>
</feature>
<dbReference type="Pfam" id="PF01925">
    <property type="entry name" value="TauE"/>
    <property type="match status" value="1"/>
</dbReference>
<gene>
    <name evidence="8" type="ORF">IAA67_04145</name>
</gene>
<accession>A0A9D0Z5Z8</accession>
<dbReference type="AlphaFoldDB" id="A0A9D0Z5Z8"/>
<dbReference type="InterPro" id="IPR002781">
    <property type="entry name" value="TM_pro_TauE-like"/>
</dbReference>
<dbReference type="GO" id="GO:0005886">
    <property type="term" value="C:plasma membrane"/>
    <property type="evidence" value="ECO:0007669"/>
    <property type="project" value="UniProtKB-SubCell"/>
</dbReference>
<comment type="caution">
    <text evidence="8">The sequence shown here is derived from an EMBL/GenBank/DDBJ whole genome shotgun (WGS) entry which is preliminary data.</text>
</comment>
<keyword evidence="3 6" id="KW-0812">Transmembrane</keyword>
<evidence type="ECO:0000313" key="8">
    <source>
        <dbReference type="EMBL" id="HIQ69505.1"/>
    </source>
</evidence>
<feature type="transmembrane region" description="Helical" evidence="6">
    <location>
        <begin position="203"/>
        <end position="222"/>
    </location>
</feature>
<evidence type="ECO:0000256" key="6">
    <source>
        <dbReference type="RuleBase" id="RU363041"/>
    </source>
</evidence>
<dbReference type="Proteomes" id="UP000886874">
    <property type="component" value="Unassembled WGS sequence"/>
</dbReference>
<dbReference type="PANTHER" id="PTHR43701:SF2">
    <property type="entry name" value="MEMBRANE TRANSPORTER PROTEIN YJNA-RELATED"/>
    <property type="match status" value="1"/>
</dbReference>
<dbReference type="InterPro" id="IPR051598">
    <property type="entry name" value="TSUP/Inactive_protease-like"/>
</dbReference>
<evidence type="ECO:0000256" key="7">
    <source>
        <dbReference type="SAM" id="MobiDB-lite"/>
    </source>
</evidence>
<dbReference type="EMBL" id="DVFN01000063">
    <property type="protein sequence ID" value="HIQ69505.1"/>
    <property type="molecule type" value="Genomic_DNA"/>
</dbReference>
<feature type="region of interest" description="Disordered" evidence="7">
    <location>
        <begin position="22"/>
        <end position="46"/>
    </location>
</feature>
<evidence type="ECO:0000256" key="5">
    <source>
        <dbReference type="ARBA" id="ARBA00023136"/>
    </source>
</evidence>
<dbReference type="PANTHER" id="PTHR43701">
    <property type="entry name" value="MEMBRANE TRANSPORTER PROTEIN MJ0441-RELATED"/>
    <property type="match status" value="1"/>
</dbReference>
<evidence type="ECO:0000256" key="2">
    <source>
        <dbReference type="ARBA" id="ARBA00009142"/>
    </source>
</evidence>
<organism evidence="8 9">
    <name type="scientific">Candidatus Avoscillospira stercorigallinarum</name>
    <dbReference type="NCBI Taxonomy" id="2840708"/>
    <lineage>
        <taxon>Bacteria</taxon>
        <taxon>Bacillati</taxon>
        <taxon>Bacillota</taxon>
        <taxon>Clostridia</taxon>
        <taxon>Eubacteriales</taxon>
        <taxon>Oscillospiraceae</taxon>
        <taxon>Oscillospiraceae incertae sedis</taxon>
        <taxon>Candidatus Avoscillospira</taxon>
    </lineage>
</organism>
<comment type="similarity">
    <text evidence="2 6">Belongs to the 4-toluene sulfonate uptake permease (TSUP) (TC 2.A.102) family.</text>
</comment>
<proteinExistence type="inferred from homology"/>
<protein>
    <recommendedName>
        <fullName evidence="6">Probable membrane transporter protein</fullName>
    </recommendedName>
</protein>
<reference evidence="8" key="1">
    <citation type="submission" date="2020-10" db="EMBL/GenBank/DDBJ databases">
        <authorList>
            <person name="Gilroy R."/>
        </authorList>
    </citation>
    <scope>NUCLEOTIDE SEQUENCE</scope>
    <source>
        <strain evidence="8">ChiSjej2B20-13462</strain>
    </source>
</reference>
<sequence length="256" mass="26494">MLPGEVDLFEIISKQAFVRPVRRGGRRGQRALRGRRRDGAGAAADSRRKAAGSDGLCLVHRHYPAALPGLADCLQSVRQRALGGFPALSGRGPAGRPGGRPGLPPYSAPAAAPGLRCGHRLGRTAAAAVSLASPWVAGLVGLFCGVLSGFGVGGGSLLMVWLTAALQMEQATAQGINLLYFLPTSLGALIFHIRNGKIDWRAVIPAAIGGTIAAALSASLAVGLEMELLRKLFGGFLLVVGALEFFRKGPAPNHPS</sequence>
<evidence type="ECO:0000256" key="4">
    <source>
        <dbReference type="ARBA" id="ARBA00022989"/>
    </source>
</evidence>
<evidence type="ECO:0000256" key="3">
    <source>
        <dbReference type="ARBA" id="ARBA00022692"/>
    </source>
</evidence>
<keyword evidence="6" id="KW-1003">Cell membrane</keyword>
<feature type="compositionally biased region" description="Basic residues" evidence="7">
    <location>
        <begin position="22"/>
        <end position="36"/>
    </location>
</feature>
<keyword evidence="4 6" id="KW-1133">Transmembrane helix</keyword>
<evidence type="ECO:0000313" key="9">
    <source>
        <dbReference type="Proteomes" id="UP000886874"/>
    </source>
</evidence>
<comment type="subcellular location">
    <subcellularLocation>
        <location evidence="6">Cell membrane</location>
        <topology evidence="6">Multi-pass membrane protein</topology>
    </subcellularLocation>
    <subcellularLocation>
        <location evidence="1">Membrane</location>
        <topology evidence="1">Multi-pass membrane protein</topology>
    </subcellularLocation>
</comment>
<evidence type="ECO:0000256" key="1">
    <source>
        <dbReference type="ARBA" id="ARBA00004141"/>
    </source>
</evidence>
<feature type="transmembrane region" description="Helical" evidence="6">
    <location>
        <begin position="171"/>
        <end position="191"/>
    </location>
</feature>